<dbReference type="GeneID" id="25323357"/>
<feature type="region of interest" description="Disordered" evidence="1">
    <location>
        <begin position="1"/>
        <end position="67"/>
    </location>
</feature>
<evidence type="ECO:0000256" key="1">
    <source>
        <dbReference type="SAM" id="MobiDB-lite"/>
    </source>
</evidence>
<protein>
    <submittedName>
        <fullName evidence="3">Uncharacterized protein</fullName>
    </submittedName>
</protein>
<evidence type="ECO:0000313" key="4">
    <source>
        <dbReference type="Proteomes" id="UP000054342"/>
    </source>
</evidence>
<feature type="transmembrane region" description="Helical" evidence="2">
    <location>
        <begin position="185"/>
        <end position="204"/>
    </location>
</feature>
<feature type="transmembrane region" description="Helical" evidence="2">
    <location>
        <begin position="285"/>
        <end position="311"/>
    </location>
</feature>
<keyword evidence="2" id="KW-0472">Membrane</keyword>
<feature type="transmembrane region" description="Helical" evidence="2">
    <location>
        <begin position="80"/>
        <end position="102"/>
    </location>
</feature>
<dbReference type="EMBL" id="KN847317">
    <property type="protein sequence ID" value="KIW61311.1"/>
    <property type="molecule type" value="Genomic_DNA"/>
</dbReference>
<dbReference type="OrthoDB" id="4161729at2759"/>
<name>A0A0D2C8M1_9EURO</name>
<dbReference type="AlphaFoldDB" id="A0A0D2C8M1"/>
<dbReference type="Proteomes" id="UP000054342">
    <property type="component" value="Unassembled WGS sequence"/>
</dbReference>
<proteinExistence type="predicted"/>
<feature type="compositionally biased region" description="Low complexity" evidence="1">
    <location>
        <begin position="14"/>
        <end position="27"/>
    </location>
</feature>
<keyword evidence="4" id="KW-1185">Reference proteome</keyword>
<keyword evidence="2" id="KW-0812">Transmembrane</keyword>
<dbReference type="RefSeq" id="XP_013321895.1">
    <property type="nucleotide sequence ID" value="XM_013466441.1"/>
</dbReference>
<feature type="compositionally biased region" description="Polar residues" evidence="1">
    <location>
        <begin position="41"/>
        <end position="54"/>
    </location>
</feature>
<accession>A0A0D2C8M1</accession>
<feature type="compositionally biased region" description="Low complexity" evidence="1">
    <location>
        <begin position="457"/>
        <end position="467"/>
    </location>
</feature>
<feature type="transmembrane region" description="Helical" evidence="2">
    <location>
        <begin position="224"/>
        <end position="247"/>
    </location>
</feature>
<dbReference type="HOGENOM" id="CLU_585305_0_0_1"/>
<evidence type="ECO:0000256" key="2">
    <source>
        <dbReference type="SAM" id="Phobius"/>
    </source>
</evidence>
<gene>
    <name evidence="3" type="ORF">PV05_01449</name>
</gene>
<reference evidence="3 4" key="1">
    <citation type="submission" date="2015-01" db="EMBL/GenBank/DDBJ databases">
        <title>The Genome Sequence of Exophiala xenobiotica CBS118157.</title>
        <authorList>
            <consortium name="The Broad Institute Genomics Platform"/>
            <person name="Cuomo C."/>
            <person name="de Hoog S."/>
            <person name="Gorbushina A."/>
            <person name="Stielow B."/>
            <person name="Teixiera M."/>
            <person name="Abouelleil A."/>
            <person name="Chapman S.B."/>
            <person name="Priest M."/>
            <person name="Young S.K."/>
            <person name="Wortman J."/>
            <person name="Nusbaum C."/>
            <person name="Birren B."/>
        </authorList>
    </citation>
    <scope>NUCLEOTIDE SEQUENCE [LARGE SCALE GENOMIC DNA]</scope>
    <source>
        <strain evidence="3 4">CBS 118157</strain>
    </source>
</reference>
<evidence type="ECO:0000313" key="3">
    <source>
        <dbReference type="EMBL" id="KIW61311.1"/>
    </source>
</evidence>
<feature type="transmembrane region" description="Helical" evidence="2">
    <location>
        <begin position="253"/>
        <end position="273"/>
    </location>
</feature>
<keyword evidence="2" id="KW-1133">Transmembrane helix</keyword>
<sequence>MPTTITSIPLGPIAASSTTASPASPASPANPTPPSASTTAQHPTIQTAPPSAQQIPGVHHHPSVPANPWQQSAALRVLRVWGIPLATAAVSAAGLVAAYIGLSISLWTSQKDFRDNCRSQNSTSGSLSHECRAALSTPLSPPPFMNVHMANSKRWLNSAAEGAANMLQTRSAAQENVNIADSASLAFRATSASTCSLLLAWLAVFHSKRKVSNMLLTRSAAKEVLEAAGFVIPAWLGTLAWLGSLAWLGGLAWLGSLACLGSLAWFGGLAQFASPADCTSLLASFAILASSASPALSTSLVLFGCSLIWWLEFQCKQVITRSRQSAASRLLKAVDALESYAVDEILRTDIPSMEVVSKGGTQDLHSLIKAKLLECPRDHPFHEELKTILAIREQLPVIRIGDTIVRRHHRVGFVTNDFQEDLANRHGRQTDALTRQGKTCLNTYKESEQDRARTPMSTASTASTETE</sequence>
<organism evidence="3 4">
    <name type="scientific">Exophiala xenobiotica</name>
    <dbReference type="NCBI Taxonomy" id="348802"/>
    <lineage>
        <taxon>Eukaryota</taxon>
        <taxon>Fungi</taxon>
        <taxon>Dikarya</taxon>
        <taxon>Ascomycota</taxon>
        <taxon>Pezizomycotina</taxon>
        <taxon>Eurotiomycetes</taxon>
        <taxon>Chaetothyriomycetidae</taxon>
        <taxon>Chaetothyriales</taxon>
        <taxon>Herpotrichiellaceae</taxon>
        <taxon>Exophiala</taxon>
    </lineage>
</organism>
<feature type="region of interest" description="Disordered" evidence="1">
    <location>
        <begin position="444"/>
        <end position="467"/>
    </location>
</feature>